<evidence type="ECO:0000313" key="1">
    <source>
        <dbReference type="EMBL" id="SEM65444.1"/>
    </source>
</evidence>
<dbReference type="RefSeq" id="WP_208864622.1">
    <property type="nucleotide sequence ID" value="NZ_FOCL01000001.1"/>
</dbReference>
<sequence>MSSIKIAVQNQFIGLTDQQVQAVVDALQIQVHEHFAPAWGIDAEITFYPKGALPSGAWQLIILDNSDQAGALGYHDLTSEGLPLGKVFAGTDLKFGTSWSVTASHELLEMLGDPDINLTVFVENKAGTGVLYAYENCDACEDDSFAYLINGIKVSDFVFPSWFQKFHLPGTQFDYGKHITQPFELLKGGYIGVYDIESGSGWQQKYPADQVLKYSMRAHIGSRRERRKTPKSQWLKSSANVVSSPKLKYVRAIMGDEGGFKPITFIVKFFDGRGGICFFDFQGSMGSGRCINSDDGDTQSFTVNQVLGDQSIVVTGNAPNGGKITVEVRDAHGTVLSSANDNTFDQNIIDSFIKSYTVS</sequence>
<name>A0A1H8A696_9SPHI</name>
<reference evidence="2" key="1">
    <citation type="submission" date="2016-10" db="EMBL/GenBank/DDBJ databases">
        <authorList>
            <person name="Varghese N."/>
            <person name="Submissions S."/>
        </authorList>
    </citation>
    <scope>NUCLEOTIDE SEQUENCE [LARGE SCALE GENOMIC DNA]</scope>
    <source>
        <strain evidence="2">Gh-48</strain>
    </source>
</reference>
<proteinExistence type="predicted"/>
<dbReference type="STRING" id="551995.SAMN05192574_101349"/>
<organism evidence="1 2">
    <name type="scientific">Mucilaginibacter gossypiicola</name>
    <dbReference type="NCBI Taxonomy" id="551995"/>
    <lineage>
        <taxon>Bacteria</taxon>
        <taxon>Pseudomonadati</taxon>
        <taxon>Bacteroidota</taxon>
        <taxon>Sphingobacteriia</taxon>
        <taxon>Sphingobacteriales</taxon>
        <taxon>Sphingobacteriaceae</taxon>
        <taxon>Mucilaginibacter</taxon>
    </lineage>
</organism>
<accession>A0A1H8A696</accession>
<dbReference type="Proteomes" id="UP000198942">
    <property type="component" value="Unassembled WGS sequence"/>
</dbReference>
<dbReference type="AlphaFoldDB" id="A0A1H8A696"/>
<protein>
    <submittedName>
        <fullName evidence="1">Uncharacterized protein</fullName>
    </submittedName>
</protein>
<dbReference type="EMBL" id="FOCL01000001">
    <property type="protein sequence ID" value="SEM65444.1"/>
    <property type="molecule type" value="Genomic_DNA"/>
</dbReference>
<keyword evidence="2" id="KW-1185">Reference proteome</keyword>
<evidence type="ECO:0000313" key="2">
    <source>
        <dbReference type="Proteomes" id="UP000198942"/>
    </source>
</evidence>
<gene>
    <name evidence="1" type="ORF">SAMN05192574_101349</name>
</gene>